<feature type="coiled-coil region" evidence="1">
    <location>
        <begin position="1"/>
        <end position="28"/>
    </location>
</feature>
<name>A0A371ASB3_9FIRM</name>
<evidence type="ECO:0000313" key="2">
    <source>
        <dbReference type="EMBL" id="RDU22449.1"/>
    </source>
</evidence>
<protein>
    <submittedName>
        <fullName evidence="2">YlbF family regulator</fullName>
    </submittedName>
</protein>
<sequence length="111" mass="13259">MNQIRQILDNLVKEIQKTEEYIHFIEAKKEIENYPDKVMIANDFRAKNFRLQTSDLELFDEMDDLEQEFASCLQDRIIGDYLKAELELCNIIREINCTIIEPLEIDLEFVE</sequence>
<keyword evidence="1" id="KW-0175">Coiled coil</keyword>
<dbReference type="InterPro" id="IPR023378">
    <property type="entry name" value="YheA/YmcA-like_dom_sf"/>
</dbReference>
<dbReference type="Proteomes" id="UP000255036">
    <property type="component" value="Unassembled WGS sequence"/>
</dbReference>
<keyword evidence="3" id="KW-1185">Reference proteome</keyword>
<reference evidence="2 3" key="1">
    <citation type="submission" date="2018-07" db="EMBL/GenBank/DDBJ databases">
        <title>Anaerosacharophilus polymeroproducens gen. nov. sp. nov., an anaerobic bacterium isolated from salt field.</title>
        <authorList>
            <person name="Kim W."/>
            <person name="Yang S.-H."/>
            <person name="Oh J."/>
            <person name="Lee J.-H."/>
            <person name="Kwon K.K."/>
        </authorList>
    </citation>
    <scope>NUCLEOTIDE SEQUENCE [LARGE SCALE GENOMIC DNA]</scope>
    <source>
        <strain evidence="2 3">MCWD5</strain>
    </source>
</reference>
<dbReference type="EMBL" id="QRCT01000049">
    <property type="protein sequence ID" value="RDU22449.1"/>
    <property type="molecule type" value="Genomic_DNA"/>
</dbReference>
<accession>A0A371ASB3</accession>
<dbReference type="Gene3D" id="1.20.1500.10">
    <property type="entry name" value="YheA/YmcA-like"/>
    <property type="match status" value="1"/>
</dbReference>
<dbReference type="RefSeq" id="WP_115482859.1">
    <property type="nucleotide sequence ID" value="NZ_QRCT01000049.1"/>
</dbReference>
<dbReference type="Pfam" id="PF06133">
    <property type="entry name" value="Com_YlbF"/>
    <property type="match status" value="1"/>
</dbReference>
<dbReference type="InterPro" id="IPR010368">
    <property type="entry name" value="Com_YlbF"/>
</dbReference>
<comment type="caution">
    <text evidence="2">The sequence shown here is derived from an EMBL/GenBank/DDBJ whole genome shotgun (WGS) entry which is preliminary data.</text>
</comment>
<dbReference type="OrthoDB" id="1766338at2"/>
<evidence type="ECO:0000313" key="3">
    <source>
        <dbReference type="Proteomes" id="UP000255036"/>
    </source>
</evidence>
<organism evidence="2 3">
    <name type="scientific">Anaerosacchariphilus polymeriproducens</name>
    <dbReference type="NCBI Taxonomy" id="1812858"/>
    <lineage>
        <taxon>Bacteria</taxon>
        <taxon>Bacillati</taxon>
        <taxon>Bacillota</taxon>
        <taxon>Clostridia</taxon>
        <taxon>Lachnospirales</taxon>
        <taxon>Lachnospiraceae</taxon>
        <taxon>Anaerosacchariphilus</taxon>
    </lineage>
</organism>
<dbReference type="SUPFAM" id="SSF158622">
    <property type="entry name" value="YheA/YmcA-like"/>
    <property type="match status" value="1"/>
</dbReference>
<evidence type="ECO:0000256" key="1">
    <source>
        <dbReference type="SAM" id="Coils"/>
    </source>
</evidence>
<gene>
    <name evidence="2" type="ORF">DWV06_14250</name>
</gene>
<proteinExistence type="predicted"/>
<dbReference type="AlphaFoldDB" id="A0A371ASB3"/>